<evidence type="ECO:0000256" key="1">
    <source>
        <dbReference type="ARBA" id="ARBA00008209"/>
    </source>
</evidence>
<dbReference type="GO" id="GO:0003676">
    <property type="term" value="F:nucleic acid binding"/>
    <property type="evidence" value="ECO:0007669"/>
    <property type="project" value="InterPro"/>
</dbReference>
<dbReference type="SUPFAM" id="SSF54928">
    <property type="entry name" value="RNA-binding domain, RBD"/>
    <property type="match status" value="1"/>
</dbReference>
<evidence type="ECO:0000256" key="2">
    <source>
        <dbReference type="SAM" id="Coils"/>
    </source>
</evidence>
<dbReference type="GO" id="GO:0007617">
    <property type="term" value="P:mating behavior"/>
    <property type="evidence" value="ECO:0007669"/>
    <property type="project" value="UniProtKB-ARBA"/>
</dbReference>
<feature type="region of interest" description="Disordered" evidence="3">
    <location>
        <begin position="369"/>
        <end position="406"/>
    </location>
</feature>
<dbReference type="PANTHER" id="PTHR10300">
    <property type="entry name" value="CALCIPRESSIN"/>
    <property type="match status" value="1"/>
</dbReference>
<protein>
    <submittedName>
        <fullName evidence="5">Regulator of nonsense transcripts 2</fullName>
    </submittedName>
</protein>
<dbReference type="Proteomes" id="UP000095285">
    <property type="component" value="Unassembled WGS sequence"/>
</dbReference>
<dbReference type="Pfam" id="PF04847">
    <property type="entry name" value="Calcipressin"/>
    <property type="match status" value="1"/>
</dbReference>
<feature type="region of interest" description="Disordered" evidence="3">
    <location>
        <begin position="26"/>
        <end position="45"/>
    </location>
</feature>
<sequence length="406" mass="44891">MLGKKWKKGETGRSGSKGAKIDRIGFGLSDEKGKPGLNGVPGQSGRIGKSRLSGLPKMLEGMNSKIFIIIYGVLYLAKEVVMETDTSMEYSNIVRQVNMQSVIINNLQRRLDKLLEEQNMQDEIVYRNQNEGKAYCKCKPGPRGAPGIAGPQGAPGPQGPPGPPGQSAIPDDDESCLILVGKCPVGFISNTDYGEVLRPLRILTDIPLHTIECEEDLPNAIIVTNVPSEVFSVDQHKANFSDLFTQIESGCHFDFLRSFRRVRITFEKPESATAAKLLTQHLSFNGTILKSFFAQRIRLRDASDDGLLKLPPLEKQFLISPPASPPVGWEQSREMAPVVCNFDLMAKLAALTVDDTFEVYEGDEDKPKIVIHPANEEESNLMPPQSMMPKTPRPPNTPRSIRKEYT</sequence>
<dbReference type="WBParaSite" id="EN70_6243">
    <property type="protein sequence ID" value="EN70_6243"/>
    <property type="gene ID" value="EN70_6243"/>
</dbReference>
<accession>A0A1I7VTZ7</accession>
<feature type="region of interest" description="Disordered" evidence="3">
    <location>
        <begin position="146"/>
        <end position="170"/>
    </location>
</feature>
<feature type="region of interest" description="Disordered" evidence="3">
    <location>
        <begin position="1"/>
        <end position="21"/>
    </location>
</feature>
<dbReference type="Gene3D" id="1.20.5.320">
    <property type="entry name" value="6-Phosphogluconate Dehydrogenase, domain 3"/>
    <property type="match status" value="1"/>
</dbReference>
<keyword evidence="2" id="KW-0175">Coiled coil</keyword>
<feature type="coiled-coil region" evidence="2">
    <location>
        <begin position="97"/>
        <end position="124"/>
    </location>
</feature>
<dbReference type="PANTHER" id="PTHR10300:SF14">
    <property type="entry name" value="PROTEIN SARAH"/>
    <property type="match status" value="1"/>
</dbReference>
<name>A0A1I7VTZ7_LOALO</name>
<dbReference type="eggNOG" id="KOG4019">
    <property type="taxonomic scope" value="Eukaryota"/>
</dbReference>
<dbReference type="InterPro" id="IPR035979">
    <property type="entry name" value="RBD_domain_sf"/>
</dbReference>
<dbReference type="FunFam" id="3.30.70.330:FF:000092">
    <property type="entry name" value="Calcipressin-2 isoform 2"/>
    <property type="match status" value="1"/>
</dbReference>
<keyword evidence="4" id="KW-1185">Reference proteome</keyword>
<proteinExistence type="inferred from homology"/>
<dbReference type="GO" id="GO:0008597">
    <property type="term" value="F:calcium-dependent protein serine/threonine phosphatase regulator activity"/>
    <property type="evidence" value="ECO:0007669"/>
    <property type="project" value="TreeGrafter"/>
</dbReference>
<reference evidence="5" key="2">
    <citation type="submission" date="2016-11" db="UniProtKB">
        <authorList>
            <consortium name="WormBaseParasite"/>
        </authorList>
    </citation>
    <scope>IDENTIFICATION</scope>
</reference>
<evidence type="ECO:0000313" key="5">
    <source>
        <dbReference type="WBParaSite" id="EN70_6243"/>
    </source>
</evidence>
<dbReference type="GO" id="GO:0005737">
    <property type="term" value="C:cytoplasm"/>
    <property type="evidence" value="ECO:0007669"/>
    <property type="project" value="TreeGrafter"/>
</dbReference>
<organism evidence="4 5">
    <name type="scientific">Loa loa</name>
    <name type="common">Eye worm</name>
    <name type="synonym">Filaria loa</name>
    <dbReference type="NCBI Taxonomy" id="7209"/>
    <lineage>
        <taxon>Eukaryota</taxon>
        <taxon>Metazoa</taxon>
        <taxon>Ecdysozoa</taxon>
        <taxon>Nematoda</taxon>
        <taxon>Chromadorea</taxon>
        <taxon>Rhabditida</taxon>
        <taxon>Spirurina</taxon>
        <taxon>Spiruromorpha</taxon>
        <taxon>Filarioidea</taxon>
        <taxon>Onchocercidae</taxon>
        <taxon>Loa</taxon>
    </lineage>
</organism>
<dbReference type="InterPro" id="IPR012677">
    <property type="entry name" value="Nucleotide-bd_a/b_plait_sf"/>
</dbReference>
<evidence type="ECO:0000256" key="3">
    <source>
        <dbReference type="SAM" id="MobiDB-lite"/>
    </source>
</evidence>
<dbReference type="GO" id="GO:0005634">
    <property type="term" value="C:nucleus"/>
    <property type="evidence" value="ECO:0007669"/>
    <property type="project" value="TreeGrafter"/>
</dbReference>
<comment type="similarity">
    <text evidence="1">Belongs to the RCAN family.</text>
</comment>
<dbReference type="AlphaFoldDB" id="A0A1I7VTZ7"/>
<evidence type="ECO:0000313" key="4">
    <source>
        <dbReference type="Proteomes" id="UP000095285"/>
    </source>
</evidence>
<dbReference type="InterPro" id="IPR006931">
    <property type="entry name" value="Calcipressin"/>
</dbReference>
<reference evidence="4" key="1">
    <citation type="submission" date="2012-04" db="EMBL/GenBank/DDBJ databases">
        <title>The Genome Sequence of Loa loa.</title>
        <authorList>
            <consortium name="The Broad Institute Genome Sequencing Platform"/>
            <consortium name="Broad Institute Genome Sequencing Center for Infectious Disease"/>
            <person name="Nutman T.B."/>
            <person name="Fink D.L."/>
            <person name="Russ C."/>
            <person name="Young S."/>
            <person name="Zeng Q."/>
            <person name="Gargeya S."/>
            <person name="Alvarado L."/>
            <person name="Berlin A."/>
            <person name="Chapman S.B."/>
            <person name="Chen Z."/>
            <person name="Freedman E."/>
            <person name="Gellesch M."/>
            <person name="Goldberg J."/>
            <person name="Griggs A."/>
            <person name="Gujja S."/>
            <person name="Heilman E.R."/>
            <person name="Heiman D."/>
            <person name="Howarth C."/>
            <person name="Mehta T."/>
            <person name="Neiman D."/>
            <person name="Pearson M."/>
            <person name="Roberts A."/>
            <person name="Saif S."/>
            <person name="Shea T."/>
            <person name="Shenoy N."/>
            <person name="Sisk P."/>
            <person name="Stolte C."/>
            <person name="Sykes S."/>
            <person name="White J."/>
            <person name="Yandava C."/>
            <person name="Haas B."/>
            <person name="Henn M.R."/>
            <person name="Nusbaum C."/>
            <person name="Birren B."/>
        </authorList>
    </citation>
    <scope>NUCLEOTIDE SEQUENCE [LARGE SCALE GENOMIC DNA]</scope>
</reference>
<dbReference type="Gene3D" id="3.30.70.330">
    <property type="match status" value="1"/>
</dbReference>
<dbReference type="STRING" id="7209.A0A1I7VTZ7"/>
<dbReference type="GO" id="GO:0019722">
    <property type="term" value="P:calcium-mediated signaling"/>
    <property type="evidence" value="ECO:0007669"/>
    <property type="project" value="InterPro"/>
</dbReference>
<dbReference type="CDD" id="cd12434">
    <property type="entry name" value="RRM_RCAN_like"/>
    <property type="match status" value="1"/>
</dbReference>